<dbReference type="Pfam" id="PF00254">
    <property type="entry name" value="FKBP_C"/>
    <property type="match status" value="1"/>
</dbReference>
<evidence type="ECO:0000256" key="4">
    <source>
        <dbReference type="ARBA" id="ARBA00023235"/>
    </source>
</evidence>
<dbReference type="PANTHER" id="PTHR43811:SF19">
    <property type="entry name" value="39 KDA FK506-BINDING NUCLEAR PROTEIN"/>
    <property type="match status" value="1"/>
</dbReference>
<organism evidence="6">
    <name type="scientific">bioreactor metagenome</name>
    <dbReference type="NCBI Taxonomy" id="1076179"/>
    <lineage>
        <taxon>unclassified sequences</taxon>
        <taxon>metagenomes</taxon>
        <taxon>ecological metagenomes</taxon>
    </lineage>
</organism>
<gene>
    <name evidence="6" type="primary">mip_3</name>
    <name evidence="6" type="ORF">SDC9_18643</name>
</gene>
<evidence type="ECO:0000259" key="5">
    <source>
        <dbReference type="PROSITE" id="PS50059"/>
    </source>
</evidence>
<protein>
    <recommendedName>
        <fullName evidence="2">peptidylprolyl isomerase</fullName>
        <ecNumber evidence="2">5.2.1.8</ecNumber>
    </recommendedName>
</protein>
<evidence type="ECO:0000256" key="2">
    <source>
        <dbReference type="ARBA" id="ARBA00013194"/>
    </source>
</evidence>
<proteinExistence type="predicted"/>
<accession>A0A644U128</accession>
<dbReference type="InterPro" id="IPR001179">
    <property type="entry name" value="PPIase_FKBP_dom"/>
</dbReference>
<dbReference type="GO" id="GO:0003755">
    <property type="term" value="F:peptidyl-prolyl cis-trans isomerase activity"/>
    <property type="evidence" value="ECO:0007669"/>
    <property type="project" value="UniProtKB-KW"/>
</dbReference>
<dbReference type="InterPro" id="IPR036944">
    <property type="entry name" value="PPIase_FKBP_N_sf"/>
</dbReference>
<feature type="domain" description="PPIase FKBP-type" evidence="5">
    <location>
        <begin position="121"/>
        <end position="206"/>
    </location>
</feature>
<dbReference type="Pfam" id="PF01346">
    <property type="entry name" value="FKBP_N"/>
    <property type="match status" value="1"/>
</dbReference>
<evidence type="ECO:0000256" key="3">
    <source>
        <dbReference type="ARBA" id="ARBA00023110"/>
    </source>
</evidence>
<sequence length="206" mass="22781">MELKTNKDKISYIIGEDIGGSLFREGYDLEIEVMIDALRMAAKGDTQNLLSEEEKNTIMAVWQQEMQAKKQAQMQQEGLQAREEGKLFLTANRNQEGVKETESGLQYKVIQEGTGVKPMATDTVNVHYHGKLINGNVFDSSVERGEPISFPLNQVIQGWTEGLQLMTVGSKYTFFIPADLAYGDSPVGTIPAGSTLVFDVELLGVN</sequence>
<evidence type="ECO:0000256" key="1">
    <source>
        <dbReference type="ARBA" id="ARBA00000971"/>
    </source>
</evidence>
<evidence type="ECO:0000313" key="6">
    <source>
        <dbReference type="EMBL" id="MPL72850.1"/>
    </source>
</evidence>
<dbReference type="InterPro" id="IPR000774">
    <property type="entry name" value="PPIase_FKBP_N"/>
</dbReference>
<dbReference type="PANTHER" id="PTHR43811">
    <property type="entry name" value="FKBP-TYPE PEPTIDYL-PROLYL CIS-TRANS ISOMERASE FKPA"/>
    <property type="match status" value="1"/>
</dbReference>
<dbReference type="PROSITE" id="PS50059">
    <property type="entry name" value="FKBP_PPIASE"/>
    <property type="match status" value="1"/>
</dbReference>
<reference evidence="6" key="1">
    <citation type="submission" date="2019-08" db="EMBL/GenBank/DDBJ databases">
        <authorList>
            <person name="Kucharzyk K."/>
            <person name="Murdoch R.W."/>
            <person name="Higgins S."/>
            <person name="Loffler F."/>
        </authorList>
    </citation>
    <scope>NUCLEOTIDE SEQUENCE</scope>
</reference>
<dbReference type="GO" id="GO:0006457">
    <property type="term" value="P:protein folding"/>
    <property type="evidence" value="ECO:0007669"/>
    <property type="project" value="InterPro"/>
</dbReference>
<dbReference type="Gene3D" id="1.10.287.460">
    <property type="entry name" value="Peptidyl-prolyl cis-trans isomerase, FKBP-type, N-terminal domain"/>
    <property type="match status" value="1"/>
</dbReference>
<dbReference type="EMBL" id="VSSQ01000068">
    <property type="protein sequence ID" value="MPL72850.1"/>
    <property type="molecule type" value="Genomic_DNA"/>
</dbReference>
<dbReference type="AlphaFoldDB" id="A0A644U128"/>
<keyword evidence="3" id="KW-0697">Rotamase</keyword>
<dbReference type="EC" id="5.2.1.8" evidence="2"/>
<comment type="caution">
    <text evidence="6">The sequence shown here is derived from an EMBL/GenBank/DDBJ whole genome shotgun (WGS) entry which is preliminary data.</text>
</comment>
<dbReference type="SUPFAM" id="SSF54534">
    <property type="entry name" value="FKBP-like"/>
    <property type="match status" value="1"/>
</dbReference>
<name>A0A644U128_9ZZZZ</name>
<dbReference type="InterPro" id="IPR046357">
    <property type="entry name" value="PPIase_dom_sf"/>
</dbReference>
<keyword evidence="4 6" id="KW-0413">Isomerase</keyword>
<comment type="catalytic activity">
    <reaction evidence="1">
        <text>[protein]-peptidylproline (omega=180) = [protein]-peptidylproline (omega=0)</text>
        <dbReference type="Rhea" id="RHEA:16237"/>
        <dbReference type="Rhea" id="RHEA-COMP:10747"/>
        <dbReference type="Rhea" id="RHEA-COMP:10748"/>
        <dbReference type="ChEBI" id="CHEBI:83833"/>
        <dbReference type="ChEBI" id="CHEBI:83834"/>
        <dbReference type="EC" id="5.2.1.8"/>
    </reaction>
</comment>
<dbReference type="FunFam" id="3.10.50.40:FF:000006">
    <property type="entry name" value="Peptidyl-prolyl cis-trans isomerase"/>
    <property type="match status" value="1"/>
</dbReference>
<dbReference type="Gene3D" id="3.10.50.40">
    <property type="match status" value="1"/>
</dbReference>